<reference evidence="5 6" key="1">
    <citation type="submission" date="2016-10" db="EMBL/GenBank/DDBJ databases">
        <title>Evaluation of Human, Veterinary and Environmental Mycobacterium chelonae Isolates by Core Genome Phylogenomic Analysis, Targeted Gene Comparison, and Anti-microbial Susceptibility Patterns: A Tale of Mistaken Identities.</title>
        <authorList>
            <person name="Fogelson S.B."/>
            <person name="Camus A.C."/>
            <person name="Lorenz W."/>
            <person name="Vasireddy R."/>
            <person name="Vasireddy S."/>
            <person name="Smith T."/>
            <person name="Brown-Elliott B.A."/>
            <person name="Wallace R.J.Jr."/>
            <person name="Hasan N.A."/>
            <person name="Reischl U."/>
            <person name="Sanchez S."/>
        </authorList>
    </citation>
    <scope>NUCLEOTIDE SEQUENCE [LARGE SCALE GENOMIC DNA]</scope>
    <source>
        <strain evidence="3 6">15515</strain>
        <strain evidence="4 5">15518</strain>
    </source>
</reference>
<dbReference type="Proteomes" id="UP000180043">
    <property type="component" value="Unassembled WGS sequence"/>
</dbReference>
<dbReference type="Proteomes" id="UP000179441">
    <property type="component" value="Unassembled WGS sequence"/>
</dbReference>
<gene>
    <name evidence="3" type="ORF">BKG82_17620</name>
    <name evidence="4" type="ORF">BKG84_09995</name>
</gene>
<evidence type="ECO:0000256" key="1">
    <source>
        <dbReference type="SAM" id="SignalP"/>
    </source>
</evidence>
<keyword evidence="5" id="KW-1185">Reference proteome</keyword>
<name>A0A1S1L1C9_MYCCH</name>
<evidence type="ECO:0000313" key="3">
    <source>
        <dbReference type="EMBL" id="OHU54103.1"/>
    </source>
</evidence>
<evidence type="ECO:0000259" key="2">
    <source>
        <dbReference type="Pfam" id="PF14032"/>
    </source>
</evidence>
<protein>
    <submittedName>
        <fullName evidence="3">Sensor domain-containing protein</fullName>
    </submittedName>
</protein>
<accession>A0A1S1L1C9</accession>
<sequence>MRSVVGALVAVLGVLHPAVAAAEPSPHVPPSAIDRLMLTQREAERVMGVALPNVQRQSATFALDTDRPDCGSVVLASVSSYDRSPYVAAHSQALWDHAGWFTLVDQSVAVFGTDAEARDFAHSEADRWRACEHQTINVSELAIDGTTLVATVDIRDVTQVDNLLAVGYSRNDSAYASCQHVLLSERNVTIDIRTCSTVSKSDGERAFELMKIVGPRVWEA</sequence>
<comment type="caution">
    <text evidence="3">The sequence shown here is derived from an EMBL/GenBank/DDBJ whole genome shotgun (WGS) entry which is preliminary data.</text>
</comment>
<dbReference type="EMBL" id="MLIS01000001">
    <property type="protein sequence ID" value="OHU78684.1"/>
    <property type="molecule type" value="Genomic_DNA"/>
</dbReference>
<feature type="domain" description="PknH-like extracellular" evidence="2">
    <location>
        <begin position="28"/>
        <end position="200"/>
    </location>
</feature>
<organism evidence="3 6">
    <name type="scientific">Mycobacteroides chelonae</name>
    <name type="common">Mycobacterium chelonae</name>
    <dbReference type="NCBI Taxonomy" id="1774"/>
    <lineage>
        <taxon>Bacteria</taxon>
        <taxon>Bacillati</taxon>
        <taxon>Actinomycetota</taxon>
        <taxon>Actinomycetes</taxon>
        <taxon>Mycobacteriales</taxon>
        <taxon>Mycobacteriaceae</taxon>
        <taxon>Mycobacteroides</taxon>
    </lineage>
</organism>
<evidence type="ECO:0000313" key="5">
    <source>
        <dbReference type="Proteomes" id="UP000179441"/>
    </source>
</evidence>
<dbReference type="Pfam" id="PF14032">
    <property type="entry name" value="PknH_C"/>
    <property type="match status" value="1"/>
</dbReference>
<proteinExistence type="predicted"/>
<dbReference type="InterPro" id="IPR038232">
    <property type="entry name" value="PknH-like_Extracell_sf"/>
</dbReference>
<dbReference type="EMBL" id="MLIQ01000017">
    <property type="protein sequence ID" value="OHU54103.1"/>
    <property type="molecule type" value="Genomic_DNA"/>
</dbReference>
<feature type="chain" id="PRO_5010478706" evidence="1">
    <location>
        <begin position="23"/>
        <end position="220"/>
    </location>
</feature>
<evidence type="ECO:0000313" key="6">
    <source>
        <dbReference type="Proteomes" id="UP000180043"/>
    </source>
</evidence>
<dbReference type="AlphaFoldDB" id="A0A1S1L1C9"/>
<dbReference type="RefSeq" id="WP_057963585.1">
    <property type="nucleotide sequence ID" value="NZ_BSAK01000006.1"/>
</dbReference>
<keyword evidence="1" id="KW-0732">Signal</keyword>
<dbReference type="InterPro" id="IPR026954">
    <property type="entry name" value="PknH-like_Extracell"/>
</dbReference>
<feature type="signal peptide" evidence="1">
    <location>
        <begin position="1"/>
        <end position="22"/>
    </location>
</feature>
<evidence type="ECO:0000313" key="4">
    <source>
        <dbReference type="EMBL" id="OHU78684.1"/>
    </source>
</evidence>
<dbReference type="Gene3D" id="3.40.1000.70">
    <property type="entry name" value="PknH-like extracellular domain"/>
    <property type="match status" value="1"/>
</dbReference>